<protein>
    <submittedName>
        <fullName evidence="3">RNase_Zc3h12a domain-containing protein</fullName>
    </submittedName>
</protein>
<proteinExistence type="predicted"/>
<accession>A0A5S6QHV7</accession>
<dbReference type="Pfam" id="PF11977">
    <property type="entry name" value="RNase_Zc3h12a"/>
    <property type="match status" value="1"/>
</dbReference>
<evidence type="ECO:0000313" key="2">
    <source>
        <dbReference type="Proteomes" id="UP000046395"/>
    </source>
</evidence>
<sequence length="170" mass="19409">MFIDKGHRAIVTIAQDEMQESFKDGAEMASFAFMERNSLLSTYYRKEPLVFRQRGILDEEFVRIIREAYVTGALVVSNDRLDVVCESFRPLKIVAERIVKFCWVRGRLSLYPDTNYPVDGQPNNVYTFKPDEKVGKVVNSLSANVQKIWLSIIDRYLSGDDGNAEAGSEL</sequence>
<dbReference type="Gene3D" id="3.40.50.11980">
    <property type="match status" value="1"/>
</dbReference>
<dbReference type="WBParaSite" id="TMUE_2000006774.1">
    <property type="protein sequence ID" value="TMUE_2000006774.1"/>
    <property type="gene ID" value="WBGene00286184"/>
</dbReference>
<dbReference type="AlphaFoldDB" id="A0A5S6QHV7"/>
<dbReference type="Proteomes" id="UP000046395">
    <property type="component" value="Unassembled WGS sequence"/>
</dbReference>
<name>A0A5S6QHV7_TRIMR</name>
<dbReference type="InterPro" id="IPR021869">
    <property type="entry name" value="RNase_Zc3h12_NYN"/>
</dbReference>
<evidence type="ECO:0000313" key="3">
    <source>
        <dbReference type="WBParaSite" id="TMUE_2000006774.1"/>
    </source>
</evidence>
<evidence type="ECO:0000259" key="1">
    <source>
        <dbReference type="Pfam" id="PF11977"/>
    </source>
</evidence>
<organism evidence="2 3">
    <name type="scientific">Trichuris muris</name>
    <name type="common">Mouse whipworm</name>
    <dbReference type="NCBI Taxonomy" id="70415"/>
    <lineage>
        <taxon>Eukaryota</taxon>
        <taxon>Metazoa</taxon>
        <taxon>Ecdysozoa</taxon>
        <taxon>Nematoda</taxon>
        <taxon>Enoplea</taxon>
        <taxon>Dorylaimia</taxon>
        <taxon>Trichinellida</taxon>
        <taxon>Trichuridae</taxon>
        <taxon>Trichuris</taxon>
    </lineage>
</organism>
<keyword evidence="2" id="KW-1185">Reference proteome</keyword>
<feature type="domain" description="RNase NYN" evidence="1">
    <location>
        <begin position="2"/>
        <end position="116"/>
    </location>
</feature>
<reference evidence="3" key="1">
    <citation type="submission" date="2019-12" db="UniProtKB">
        <authorList>
            <consortium name="WormBaseParasite"/>
        </authorList>
    </citation>
    <scope>IDENTIFICATION</scope>
</reference>